<dbReference type="STRING" id="1448321.A0A317WKQ6"/>
<gene>
    <name evidence="19" type="ORF">BO70DRAFT_334526</name>
</gene>
<dbReference type="Pfam" id="PF13323">
    <property type="entry name" value="HPIH"/>
    <property type="match status" value="1"/>
</dbReference>
<evidence type="ECO:0000256" key="15">
    <source>
        <dbReference type="ARBA" id="ARBA00055076"/>
    </source>
</evidence>
<evidence type="ECO:0000256" key="11">
    <source>
        <dbReference type="ARBA" id="ARBA00023098"/>
    </source>
</evidence>
<dbReference type="RefSeq" id="XP_025400843.1">
    <property type="nucleotide sequence ID" value="XM_025541019.1"/>
</dbReference>
<keyword evidence="13" id="KW-1207">Sterol metabolism</keyword>
<evidence type="ECO:0000256" key="3">
    <source>
        <dbReference type="ARBA" id="ARBA00022516"/>
    </source>
</evidence>
<feature type="transmembrane region" description="Helical" evidence="16">
    <location>
        <begin position="467"/>
        <end position="486"/>
    </location>
</feature>
<feature type="region of interest" description="Disordered" evidence="17">
    <location>
        <begin position="1"/>
        <end position="24"/>
    </location>
</feature>
<dbReference type="PROSITE" id="PS00318">
    <property type="entry name" value="HMG_COA_REDUCTASE_2"/>
    <property type="match status" value="1"/>
</dbReference>
<comment type="catalytic activity">
    <reaction evidence="16">
        <text>(R)-mevalonate + 2 NADP(+) + CoA = (3S)-3-hydroxy-3-methylglutaryl-CoA + 2 NADPH + 2 H(+)</text>
        <dbReference type="Rhea" id="RHEA:15989"/>
        <dbReference type="ChEBI" id="CHEBI:15378"/>
        <dbReference type="ChEBI" id="CHEBI:36464"/>
        <dbReference type="ChEBI" id="CHEBI:43074"/>
        <dbReference type="ChEBI" id="CHEBI:57287"/>
        <dbReference type="ChEBI" id="CHEBI:57783"/>
        <dbReference type="ChEBI" id="CHEBI:58349"/>
        <dbReference type="EC" id="1.1.1.34"/>
    </reaction>
</comment>
<dbReference type="Gene3D" id="3.90.770.10">
    <property type="entry name" value="3-hydroxy-3-methylglutaryl-coenzyme A Reductase, Chain A, domain 2"/>
    <property type="match status" value="1"/>
</dbReference>
<dbReference type="PANTHER" id="PTHR10572:SF24">
    <property type="entry name" value="3-HYDROXY-3-METHYLGLUTARYL-COENZYME A REDUCTASE"/>
    <property type="match status" value="1"/>
</dbReference>
<reference evidence="19 20" key="1">
    <citation type="submission" date="2016-12" db="EMBL/GenBank/DDBJ databases">
        <title>The genomes of Aspergillus section Nigri reveals drivers in fungal speciation.</title>
        <authorList>
            <consortium name="DOE Joint Genome Institute"/>
            <person name="Vesth T.C."/>
            <person name="Nybo J."/>
            <person name="Theobald S."/>
            <person name="Brandl J."/>
            <person name="Frisvad J.C."/>
            <person name="Nielsen K.F."/>
            <person name="Lyhne E.K."/>
            <person name="Kogle M.E."/>
            <person name="Kuo A."/>
            <person name="Riley R."/>
            <person name="Clum A."/>
            <person name="Nolan M."/>
            <person name="Lipzen A."/>
            <person name="Salamov A."/>
            <person name="Henrissat B."/>
            <person name="Wiebenga A."/>
            <person name="De Vries R.P."/>
            <person name="Grigoriev I.V."/>
            <person name="Mortensen U.H."/>
            <person name="Andersen M.R."/>
            <person name="Baker S.E."/>
        </authorList>
    </citation>
    <scope>NUCLEOTIDE SEQUENCE [LARGE SCALE GENOMIC DNA]</scope>
    <source>
        <strain evidence="19 20">CBS 117.55</strain>
    </source>
</reference>
<evidence type="ECO:0000256" key="4">
    <source>
        <dbReference type="ARBA" id="ARBA00022692"/>
    </source>
</evidence>
<keyword evidence="5 16" id="KW-0256">Endoplasmic reticulum</keyword>
<keyword evidence="12 16" id="KW-0472">Membrane</keyword>
<evidence type="ECO:0000256" key="8">
    <source>
        <dbReference type="ARBA" id="ARBA00022989"/>
    </source>
</evidence>
<name>A0A317WKQ6_9EURO</name>
<proteinExistence type="inferred from homology"/>
<comment type="function">
    <text evidence="15">HMG-CoA reductase; part of the first module of ergosterol biosynthesis pathway that includes the early steps of the pathway, conserved across all eukaryotes, and which results in the formation of mevalonate from acetyl-coenzyme A (acetyl-CoA). In this module, the cytosolic acetyl-CoA acetyltransferase catalyzes the formation of acetoacetyl-CoA. The hydroxymethylglutaryl-CoA synthase then condenses acetyl-CoA with acetoacetyl-CoA to form HMG-CoA. The rate-limiting step of the early module is the reduction to mevalonate by the 3-hydroxy-3-methylglutaryl-coenzyme A (HMG-CoA) reductase.</text>
</comment>
<protein>
    <recommendedName>
        <fullName evidence="16">3-hydroxy-3-methylglutaryl coenzyme A reductase</fullName>
        <shortName evidence="16">HMG-CoA reductase</shortName>
        <ecNumber evidence="16">1.1.1.34</ecNumber>
    </recommendedName>
</protein>
<dbReference type="OrthoDB" id="310654at2759"/>
<keyword evidence="10" id="KW-0756">Sterol biosynthesis</keyword>
<keyword evidence="3" id="KW-0444">Lipid biosynthesis</keyword>
<evidence type="ECO:0000256" key="6">
    <source>
        <dbReference type="ARBA" id="ARBA00022857"/>
    </source>
</evidence>
<feature type="transmembrane region" description="Helical" evidence="16">
    <location>
        <begin position="390"/>
        <end position="412"/>
    </location>
</feature>
<dbReference type="Pfam" id="PF12349">
    <property type="entry name" value="Sterol-sensing"/>
    <property type="match status" value="1"/>
</dbReference>
<dbReference type="Gene3D" id="3.30.70.420">
    <property type="entry name" value="Hydroxymethylglutaryl-CoA reductase, class I/II, NAD/NADP-binding domain"/>
    <property type="match status" value="1"/>
</dbReference>
<comment type="subcellular location">
    <subcellularLocation>
        <location evidence="1 16">Endoplasmic reticulum membrane</location>
        <topology evidence="1 16">Multi-pass membrane protein</topology>
    </subcellularLocation>
</comment>
<dbReference type="FunFam" id="3.90.770.10:FF:000001">
    <property type="entry name" value="3-hydroxy-3-methylglutaryl coenzyme A reductase"/>
    <property type="match status" value="1"/>
</dbReference>
<dbReference type="SUPFAM" id="SSF56542">
    <property type="entry name" value="Substrate-binding domain of HMG-CoA reductase"/>
    <property type="match status" value="1"/>
</dbReference>
<keyword evidence="4 16" id="KW-0812">Transmembrane</keyword>
<keyword evidence="20" id="KW-1185">Reference proteome</keyword>
<keyword evidence="8 16" id="KW-1133">Transmembrane helix</keyword>
<dbReference type="InterPro" id="IPR009029">
    <property type="entry name" value="HMG_CoA_Rdtase_sub-bd_dom_sf"/>
</dbReference>
<dbReference type="InterPro" id="IPR004554">
    <property type="entry name" value="HMG_CoA_Rdtase_eu_arc"/>
</dbReference>
<dbReference type="GO" id="GO:0004420">
    <property type="term" value="F:hydroxymethylglutaryl-CoA reductase (NADPH) activity"/>
    <property type="evidence" value="ECO:0007669"/>
    <property type="project" value="UniProtKB-EC"/>
</dbReference>
<sequence>MAASPLPSRSRRDQPVPPHTTPPWLKRNITPGLLSLSRLASSHPIHTIAVIALLVSSVYTALLEDSMFDRGKTVRKADWSSLNLGNRRLYAGPDSDWRWQADDSDVSVPADVDHAALVTLVFPETMPTDATFQDLPMTSLLHLPSNLSITPLPSTSKSLSAYTRDHVFAFSLPFSQTSDFLAMAQEIPNDGPGQDAEDEEQRMWIMKAARAQTQSSLAEWARDSWAEFVDLLKNAQTADIAIVLLGYIFMHMTFASLFLSMYRMGSKFWLATSVLFSTTFAFVLGLFVTVEMGIPVNMILLSEGLPFLVVIVGFERYVGLTRAVLSHAMDRRSQSHEKSEESSSMIPSAIEFVISEKGSEIAKEYIIEISILTLGALSGVQGGLEQFCFLAAWTLFFDGILLFSFYTAILCIKLEVNRMKGQMEVRQALEDDGISSQVAENVARSHSKIQPGTTIFGKMTQVPRFKVLMVGGFFLVNTASMFMVPFRNAHSLTDISDWARGLGGMVTSPPVDPFKVASNGLDLILNTAKSNSQQTVVTVLTPIKYELEFPSVHYGSPRTEAAGGAMLLKFGGYGVGGRMVGGLLRSLDDPVFCKWVIAALVLSVALNSHLFSAARRGVKPLSNPGHSVKSEDQGLSKKNGPEVAVLPEIKSQQLPVALAPLTDTSNEISSKPKRTQEEIEQMLAEKRAHELSDEEVVELTLRGRIPGYALEKNLKDFTRAVKVRRSLISRTKATADITQDLERSKLPYEHYDWSRVFGACCENVVGYMPIPVGFAGPIVIDGKSYFIPMATTEGVLVASASRGSKAINAGGGAVTMLTADGMTRGPCVIFPTLQRAGAAKIWLDSEQGQNTMKKAFNSTTRFGRLQSMTTAIAGTNLYIRFKTSTGDAMGMNMISKGVERALDVMMTAGFEDMNIISLSANYCADKKPAAINWIEGRGKSVVAEAIIPGDVVKSVLKTDVDTMVELNVAKNMIGSAMAGSVGGFNAHAANMVAAIFIATGQDPAQVVESANCITIMKNVHGSLQISVSMPSIEVGTLGGGTILEPQGAMLNALGVRGPHPTDPGANARQLARIVAAATLAGELSLCGALAAGHLVRAHMQHNRSTPGTAK</sequence>
<keyword evidence="11" id="KW-0443">Lipid metabolism</keyword>
<feature type="transmembrane region" description="Helical" evidence="16">
    <location>
        <begin position="240"/>
        <end position="262"/>
    </location>
</feature>
<dbReference type="AlphaFoldDB" id="A0A317WKQ6"/>
<dbReference type="InterPro" id="IPR023282">
    <property type="entry name" value="HMG_CoA_Rdtase_N"/>
</dbReference>
<evidence type="ECO:0000256" key="10">
    <source>
        <dbReference type="ARBA" id="ARBA00023011"/>
    </source>
</evidence>
<accession>A0A317WKQ6</accession>
<evidence type="ECO:0000259" key="18">
    <source>
        <dbReference type="PROSITE" id="PS50156"/>
    </source>
</evidence>
<dbReference type="GO" id="GO:0005778">
    <property type="term" value="C:peroxisomal membrane"/>
    <property type="evidence" value="ECO:0007669"/>
    <property type="project" value="TreeGrafter"/>
</dbReference>
<feature type="transmembrane region" description="Helical" evidence="16">
    <location>
        <begin position="43"/>
        <end position="62"/>
    </location>
</feature>
<keyword evidence="14" id="KW-0753">Steroid metabolism</keyword>
<dbReference type="Proteomes" id="UP000247233">
    <property type="component" value="Unassembled WGS sequence"/>
</dbReference>
<evidence type="ECO:0000313" key="20">
    <source>
        <dbReference type="Proteomes" id="UP000247233"/>
    </source>
</evidence>
<feature type="domain" description="SSD" evidence="18">
    <location>
        <begin position="239"/>
        <end position="412"/>
    </location>
</feature>
<dbReference type="VEuPathDB" id="FungiDB:BO70DRAFT_334526"/>
<dbReference type="PANTHER" id="PTHR10572">
    <property type="entry name" value="3-HYDROXY-3-METHYLGLUTARYL-COENZYME A REDUCTASE"/>
    <property type="match status" value="1"/>
</dbReference>
<dbReference type="PROSITE" id="PS50156">
    <property type="entry name" value="SSD"/>
    <property type="match status" value="1"/>
</dbReference>
<dbReference type="InterPro" id="IPR023074">
    <property type="entry name" value="HMG_CoA_Rdtase_cat_sf"/>
</dbReference>
<dbReference type="NCBIfam" id="TIGR00533">
    <property type="entry name" value="HMG_CoA_R_NADP"/>
    <property type="match status" value="1"/>
</dbReference>
<evidence type="ECO:0000256" key="12">
    <source>
        <dbReference type="ARBA" id="ARBA00023136"/>
    </source>
</evidence>
<comment type="caution">
    <text evidence="19">The sequence shown here is derived from an EMBL/GenBank/DDBJ whole genome shotgun (WGS) entry which is preliminary data.</text>
</comment>
<dbReference type="FunFam" id="1.10.3270.10:FF:000001">
    <property type="entry name" value="3-hydroxy-3-methylglutaryl coenzyme A reductase"/>
    <property type="match status" value="1"/>
</dbReference>
<feature type="transmembrane region" description="Helical" evidence="16">
    <location>
        <begin position="268"/>
        <end position="290"/>
    </location>
</feature>
<evidence type="ECO:0000256" key="16">
    <source>
        <dbReference type="RuleBase" id="RU361219"/>
    </source>
</evidence>
<dbReference type="PROSITE" id="PS50065">
    <property type="entry name" value="HMG_COA_REDUCTASE_4"/>
    <property type="match status" value="1"/>
</dbReference>
<evidence type="ECO:0000256" key="2">
    <source>
        <dbReference type="ARBA" id="ARBA00007661"/>
    </source>
</evidence>
<dbReference type="InterPro" id="IPR053958">
    <property type="entry name" value="HMGCR/SNAP/NPC1-like_SSD"/>
</dbReference>
<dbReference type="SUPFAM" id="SSF55035">
    <property type="entry name" value="NAD-binding domain of HMG-CoA reductase"/>
    <property type="match status" value="1"/>
</dbReference>
<dbReference type="CDD" id="cd00643">
    <property type="entry name" value="HMG-CoA_reductase_classI"/>
    <property type="match status" value="1"/>
</dbReference>
<dbReference type="GO" id="GO:0006696">
    <property type="term" value="P:ergosterol biosynthetic process"/>
    <property type="evidence" value="ECO:0007669"/>
    <property type="project" value="TreeGrafter"/>
</dbReference>
<dbReference type="PROSITE" id="PS01192">
    <property type="entry name" value="HMG_COA_REDUCTASE_3"/>
    <property type="match status" value="1"/>
</dbReference>
<evidence type="ECO:0000256" key="9">
    <source>
        <dbReference type="ARBA" id="ARBA00023002"/>
    </source>
</evidence>
<evidence type="ECO:0000256" key="13">
    <source>
        <dbReference type="ARBA" id="ARBA00023166"/>
    </source>
</evidence>
<dbReference type="Pfam" id="PF00368">
    <property type="entry name" value="HMG-CoA_red"/>
    <property type="match status" value="1"/>
</dbReference>
<keyword evidence="6 16" id="KW-0521">NADP</keyword>
<dbReference type="InterPro" id="IPR009023">
    <property type="entry name" value="HMG_CoA_Rdtase_NAD(P)-bd_sf"/>
</dbReference>
<dbReference type="PRINTS" id="PR00071">
    <property type="entry name" value="HMGCOARDTASE"/>
</dbReference>
<dbReference type="GO" id="GO:0015936">
    <property type="term" value="P:coenzyme A metabolic process"/>
    <property type="evidence" value="ECO:0007669"/>
    <property type="project" value="InterPro"/>
</dbReference>
<dbReference type="GO" id="GO:0008299">
    <property type="term" value="P:isoprenoid biosynthetic process"/>
    <property type="evidence" value="ECO:0007669"/>
    <property type="project" value="InterPro"/>
</dbReference>
<dbReference type="InterPro" id="IPR000731">
    <property type="entry name" value="SSD"/>
</dbReference>
<keyword evidence="7" id="KW-0752">Steroid biosynthesis</keyword>
<comment type="similarity">
    <text evidence="2 16">Belongs to the HMG-CoA reductase family.</text>
</comment>
<comment type="pathway">
    <text evidence="16">Metabolic intermediate biosynthesis; (R)-mevalonate biosynthesis; (R)-mevalonate from acetyl-CoA: step 3/3.</text>
</comment>
<dbReference type="GeneID" id="37063256"/>
<dbReference type="InterPro" id="IPR023076">
    <property type="entry name" value="HMG_CoA_Rdtase_CS"/>
</dbReference>
<dbReference type="UniPathway" id="UPA00058">
    <property type="reaction ID" value="UER00103"/>
</dbReference>
<evidence type="ECO:0000256" key="14">
    <source>
        <dbReference type="ARBA" id="ARBA00023221"/>
    </source>
</evidence>
<dbReference type="InterPro" id="IPR025583">
    <property type="entry name" value="HMG-CoA_N_dom"/>
</dbReference>
<dbReference type="EMBL" id="MSFL01000008">
    <property type="protein sequence ID" value="PWY86291.1"/>
    <property type="molecule type" value="Genomic_DNA"/>
</dbReference>
<dbReference type="EC" id="1.1.1.34" evidence="16"/>
<dbReference type="GO" id="GO:0005789">
    <property type="term" value="C:endoplasmic reticulum membrane"/>
    <property type="evidence" value="ECO:0007669"/>
    <property type="project" value="UniProtKB-SubCell"/>
</dbReference>
<keyword evidence="9 16" id="KW-0560">Oxidoreductase</keyword>
<evidence type="ECO:0000256" key="5">
    <source>
        <dbReference type="ARBA" id="ARBA00022824"/>
    </source>
</evidence>
<evidence type="ECO:0000256" key="17">
    <source>
        <dbReference type="SAM" id="MobiDB-lite"/>
    </source>
</evidence>
<dbReference type="PROSITE" id="PS00066">
    <property type="entry name" value="HMG_COA_REDUCTASE_1"/>
    <property type="match status" value="1"/>
</dbReference>
<evidence type="ECO:0000256" key="7">
    <source>
        <dbReference type="ARBA" id="ARBA00022955"/>
    </source>
</evidence>
<dbReference type="InterPro" id="IPR002202">
    <property type="entry name" value="HMG_CoA_Rdtase"/>
</dbReference>
<dbReference type="FunFam" id="3.30.70.420:FF:000001">
    <property type="entry name" value="3-hydroxy-3-methylglutaryl coenzyme A reductase"/>
    <property type="match status" value="1"/>
</dbReference>
<evidence type="ECO:0000256" key="1">
    <source>
        <dbReference type="ARBA" id="ARBA00004477"/>
    </source>
</evidence>
<evidence type="ECO:0000313" key="19">
    <source>
        <dbReference type="EMBL" id="PWY86291.1"/>
    </source>
</evidence>
<organism evidence="19 20">
    <name type="scientific">Aspergillus heteromorphus CBS 117.55</name>
    <dbReference type="NCBI Taxonomy" id="1448321"/>
    <lineage>
        <taxon>Eukaryota</taxon>
        <taxon>Fungi</taxon>
        <taxon>Dikarya</taxon>
        <taxon>Ascomycota</taxon>
        <taxon>Pezizomycotina</taxon>
        <taxon>Eurotiomycetes</taxon>
        <taxon>Eurotiomycetidae</taxon>
        <taxon>Eurotiales</taxon>
        <taxon>Aspergillaceae</taxon>
        <taxon>Aspergillus</taxon>
        <taxon>Aspergillus subgen. Circumdati</taxon>
    </lineage>
</organism>
<dbReference type="Gene3D" id="1.10.3270.10">
    <property type="entry name" value="HMGR, N-terminal domain"/>
    <property type="match status" value="1"/>
</dbReference>